<reference evidence="1" key="2">
    <citation type="submission" date="2021-10" db="EMBL/GenBank/DDBJ databases">
        <authorList>
            <person name="Piombo E."/>
        </authorList>
    </citation>
    <scope>NUCLEOTIDE SEQUENCE</scope>
</reference>
<dbReference type="Proteomes" id="UP000836387">
    <property type="component" value="Unassembled WGS sequence"/>
</dbReference>
<reference evidence="1" key="1">
    <citation type="submission" date="2020-04" db="EMBL/GenBank/DDBJ databases">
        <authorList>
            <person name="Broberg M."/>
        </authorList>
    </citation>
    <scope>NUCLEOTIDE SEQUENCE</scope>
</reference>
<gene>
    <name evidence="1" type="ORF">CRV2_00021861</name>
</gene>
<organism evidence="1 2">
    <name type="scientific">Clonostachys rosea f. rosea IK726</name>
    <dbReference type="NCBI Taxonomy" id="1349383"/>
    <lineage>
        <taxon>Eukaryota</taxon>
        <taxon>Fungi</taxon>
        <taxon>Dikarya</taxon>
        <taxon>Ascomycota</taxon>
        <taxon>Pezizomycotina</taxon>
        <taxon>Sordariomycetes</taxon>
        <taxon>Hypocreomycetidae</taxon>
        <taxon>Hypocreales</taxon>
        <taxon>Bionectriaceae</taxon>
        <taxon>Clonostachys</taxon>
    </lineage>
</organism>
<name>A0ACA9U7P6_BIOOC</name>
<evidence type="ECO:0000313" key="1">
    <source>
        <dbReference type="EMBL" id="CAG9949331.1"/>
    </source>
</evidence>
<evidence type="ECO:0000313" key="2">
    <source>
        <dbReference type="Proteomes" id="UP000836387"/>
    </source>
</evidence>
<keyword evidence="2" id="KW-1185">Reference proteome</keyword>
<sequence length="86" mass="9716">MPSATGQDWEKYQKKFADDEVEEKKITPLTDEDIKSSRPTELPRTAAALKKLEKQIKEKQQSVDEKIGVKVLTAPPPHQDLIQASD</sequence>
<protein>
    <submittedName>
        <fullName evidence="1">Uncharacterized protein</fullName>
    </submittedName>
</protein>
<comment type="caution">
    <text evidence="1">The sequence shown here is derived from an EMBL/GenBank/DDBJ whole genome shotgun (WGS) entry which is preliminary data.</text>
</comment>
<proteinExistence type="predicted"/>
<dbReference type="EMBL" id="CADEHS020000057">
    <property type="protein sequence ID" value="CAG9949331.1"/>
    <property type="molecule type" value="Genomic_DNA"/>
</dbReference>
<accession>A0ACA9U7P6</accession>